<gene>
    <name evidence="1" type="ORF">sS8_0311</name>
</gene>
<name>A0A286P3Q7_9GAMM</name>
<sequence length="128" mass="14350">MDSPHPESPSSEEAVEFAGRSPAVSYVRSKHEVLRGVELTDFSWTVEPSERMMLFDFSIRNGSERRISRIEVVCLQYSADLEMIGPLKAVLPDVIEPNTTQSFMQIPAGFADSRVDRVSCLIPDLAFE</sequence>
<dbReference type="AlphaFoldDB" id="A0A286P3Q7"/>
<accession>A0A286P3Q7</accession>
<evidence type="ECO:0000313" key="2">
    <source>
        <dbReference type="Proteomes" id="UP000266313"/>
    </source>
</evidence>
<protein>
    <submittedName>
        <fullName evidence="1">Uncharacterized protein</fullName>
    </submittedName>
</protein>
<dbReference type="EMBL" id="AP017928">
    <property type="protein sequence ID" value="BBA32279.1"/>
    <property type="molecule type" value="Genomic_DNA"/>
</dbReference>
<organism evidence="1 2">
    <name type="scientific">Methylocaldum marinum</name>
    <dbReference type="NCBI Taxonomy" id="1432792"/>
    <lineage>
        <taxon>Bacteria</taxon>
        <taxon>Pseudomonadati</taxon>
        <taxon>Pseudomonadota</taxon>
        <taxon>Gammaproteobacteria</taxon>
        <taxon>Methylococcales</taxon>
        <taxon>Methylococcaceae</taxon>
        <taxon>Methylocaldum</taxon>
    </lineage>
</organism>
<reference evidence="1 2" key="1">
    <citation type="submission" date="2016-12" db="EMBL/GenBank/DDBJ databases">
        <title>Genome sequencing of Methylocaldum marinum.</title>
        <authorList>
            <person name="Takeuchi M."/>
            <person name="Kamagata Y."/>
            <person name="Hiraoka S."/>
            <person name="Oshima K."/>
            <person name="Hattori M."/>
            <person name="Iwasaki W."/>
        </authorList>
    </citation>
    <scope>NUCLEOTIDE SEQUENCE [LARGE SCALE GENOMIC DNA]</scope>
    <source>
        <strain evidence="1 2">S8</strain>
    </source>
</reference>
<evidence type="ECO:0000313" key="1">
    <source>
        <dbReference type="EMBL" id="BBA32279.1"/>
    </source>
</evidence>
<proteinExistence type="predicted"/>
<dbReference type="Proteomes" id="UP000266313">
    <property type="component" value="Chromosome"/>
</dbReference>
<dbReference type="KEGG" id="mmai:sS8_0311"/>
<keyword evidence="2" id="KW-1185">Reference proteome</keyword>